<evidence type="ECO:0000256" key="5">
    <source>
        <dbReference type="ARBA" id="ARBA00022884"/>
    </source>
</evidence>
<evidence type="ECO:0000256" key="3">
    <source>
        <dbReference type="ARBA" id="ARBA00022679"/>
    </source>
</evidence>
<keyword evidence="11" id="KW-1185">Reference proteome</keyword>
<keyword evidence="2" id="KW-0489">Methyltransferase</keyword>
<evidence type="ECO:0000256" key="4">
    <source>
        <dbReference type="ARBA" id="ARBA00022691"/>
    </source>
</evidence>
<dbReference type="GO" id="GO:0003723">
    <property type="term" value="F:RNA binding"/>
    <property type="evidence" value="ECO:0007669"/>
    <property type="project" value="UniProtKB-KW"/>
</dbReference>
<dbReference type="EC" id="2.1.1.56" evidence="1"/>
<evidence type="ECO:0000256" key="2">
    <source>
        <dbReference type="ARBA" id="ARBA00022603"/>
    </source>
</evidence>
<evidence type="ECO:0000313" key="11">
    <source>
        <dbReference type="Proteomes" id="UP001460270"/>
    </source>
</evidence>
<accession>A0AAW0NK87</accession>
<dbReference type="InterPro" id="IPR004971">
    <property type="entry name" value="mRNA_G-N7_MeTrfase_dom"/>
</dbReference>
<evidence type="ECO:0000313" key="10">
    <source>
        <dbReference type="EMBL" id="KAK7898251.1"/>
    </source>
</evidence>
<feature type="domain" description="MRNA cap 0 methyltransferase" evidence="9">
    <location>
        <begin position="242"/>
        <end position="632"/>
    </location>
</feature>
<comment type="caution">
    <text evidence="10">The sequence shown here is derived from an EMBL/GenBank/DDBJ whole genome shotgun (WGS) entry which is preliminary data.</text>
</comment>
<sequence length="636" mass="71576">MFSKTRPITVPNPPDPPRPGVSQPPGSPEPECPKPPGSPLTVLAVVTSETLPKPLRPWVICEATGSFLSAHCNCMAGHVGALLFYCEAAARLSASTTCTQQKAKWILPTMNKVEMTFDLSPVCSASAAGGRCEHAVSRRWSRDCRKAELQPCECACAEFKPESDPDPPQTRHRPGTDPEPDLDPFKTRLVLKMDPGSDSRLMKRKHEDEEESPRKKSCDHSAEVADHYNRLQEVGLQVRSQSRIFYMRNFNNWVKSVLIGEILEQLRKSRPGPVRVLDLGCGKGGDLLKWRRGNISHLVCTDIAEVSVDQCRSRFEEMKRKSHNDDIFTAEFITADATKEPLWPQLADPALTFDLCSCQFVVHYSFESQSKAEMMLRNACERLRPGGFFIGTTPDAYELVRRASQSEDLRFGNDVYKVQFKSKPPFSLFGAEYHFSLEGVVDVPEFMVYFPLMTRMLETLGMRLVQKSRFGEFFEQKSKHESHRSLLQKMNALETFPANDGRQATSSDGEYDHVTSESRERPLGTLSRSEWEAASESDTNTVAVPHTASRGRSSKQTRLVQSETQTSSNQRLRPRPIRNRHASSNQRLRHASSNQKPAADSDPDLWFKHKSVLTSSLCVCAGLYLVYVFQKMEPSP</sequence>
<gene>
    <name evidence="10" type="ORF">WMY93_019104</name>
</gene>
<dbReference type="GO" id="GO:0005634">
    <property type="term" value="C:nucleus"/>
    <property type="evidence" value="ECO:0007669"/>
    <property type="project" value="TreeGrafter"/>
</dbReference>
<dbReference type="InterPro" id="IPR039753">
    <property type="entry name" value="RG7MT1"/>
</dbReference>
<feature type="compositionally biased region" description="Basic and acidic residues" evidence="8">
    <location>
        <begin position="510"/>
        <end position="522"/>
    </location>
</feature>
<feature type="compositionally biased region" description="Pro residues" evidence="8">
    <location>
        <begin position="25"/>
        <end position="38"/>
    </location>
</feature>
<feature type="compositionally biased region" description="Basic residues" evidence="8">
    <location>
        <begin position="572"/>
        <end position="581"/>
    </location>
</feature>
<dbReference type="AlphaFoldDB" id="A0AAW0NK87"/>
<keyword evidence="6" id="KW-0507">mRNA processing</keyword>
<reference evidence="11" key="1">
    <citation type="submission" date="2024-04" db="EMBL/GenBank/DDBJ databases">
        <title>Salinicola lusitanus LLJ914,a marine bacterium isolated from the Okinawa Trough.</title>
        <authorList>
            <person name="Li J."/>
        </authorList>
    </citation>
    <scope>NUCLEOTIDE SEQUENCE [LARGE SCALE GENOMIC DNA]</scope>
</reference>
<dbReference type="GO" id="GO:0004482">
    <property type="term" value="F:mRNA 5'-cap (guanine-N7-)-methyltransferase activity"/>
    <property type="evidence" value="ECO:0007669"/>
    <property type="project" value="UniProtKB-EC"/>
</dbReference>
<feature type="compositionally biased region" description="Polar residues" evidence="8">
    <location>
        <begin position="550"/>
        <end position="571"/>
    </location>
</feature>
<comment type="catalytic activity">
    <reaction evidence="7">
        <text>a 5'-end (5'-triphosphoguanosine)-ribonucleoside in mRNA + S-adenosyl-L-methionine = a 5'-end (N(7)-methyl 5'-triphosphoguanosine)-ribonucleoside in mRNA + S-adenosyl-L-homocysteine</text>
        <dbReference type="Rhea" id="RHEA:67008"/>
        <dbReference type="Rhea" id="RHEA-COMP:17166"/>
        <dbReference type="Rhea" id="RHEA-COMP:17167"/>
        <dbReference type="ChEBI" id="CHEBI:57856"/>
        <dbReference type="ChEBI" id="CHEBI:59789"/>
        <dbReference type="ChEBI" id="CHEBI:156461"/>
        <dbReference type="ChEBI" id="CHEBI:167617"/>
        <dbReference type="EC" id="2.1.1.56"/>
    </reaction>
</comment>
<protein>
    <recommendedName>
        <fullName evidence="1">mRNA (guanine-N(7))-methyltransferase</fullName>
        <ecNumber evidence="1">2.1.1.56</ecNumber>
    </recommendedName>
</protein>
<evidence type="ECO:0000256" key="1">
    <source>
        <dbReference type="ARBA" id="ARBA00011926"/>
    </source>
</evidence>
<dbReference type="Pfam" id="PF03291">
    <property type="entry name" value="mRNA_G-N7_MeTrfase"/>
    <property type="match status" value="1"/>
</dbReference>
<evidence type="ECO:0000259" key="9">
    <source>
        <dbReference type="PROSITE" id="PS51562"/>
    </source>
</evidence>
<name>A0AAW0NK87_9GOBI</name>
<feature type="compositionally biased region" description="Polar residues" evidence="8">
    <location>
        <begin position="582"/>
        <end position="596"/>
    </location>
</feature>
<feature type="compositionally biased region" description="Pro residues" evidence="8">
    <location>
        <begin position="10"/>
        <end position="19"/>
    </location>
</feature>
<dbReference type="FunFam" id="3.40.50.150:FF:000093">
    <property type="entry name" value="mRNA cap guanine-N7 methyltransferase"/>
    <property type="match status" value="1"/>
</dbReference>
<evidence type="ECO:0000256" key="7">
    <source>
        <dbReference type="ARBA" id="ARBA00044712"/>
    </source>
</evidence>
<keyword evidence="6" id="KW-0506">mRNA capping</keyword>
<feature type="compositionally biased region" description="Basic and acidic residues" evidence="8">
    <location>
        <begin position="195"/>
        <end position="222"/>
    </location>
</feature>
<dbReference type="EMBL" id="JBBPFD010000014">
    <property type="protein sequence ID" value="KAK7898251.1"/>
    <property type="molecule type" value="Genomic_DNA"/>
</dbReference>
<dbReference type="PANTHER" id="PTHR12189">
    <property type="entry name" value="MRNA GUANINE-7- METHYLTRANSFERASE"/>
    <property type="match status" value="1"/>
</dbReference>
<evidence type="ECO:0000256" key="6">
    <source>
        <dbReference type="ARBA" id="ARBA00023042"/>
    </source>
</evidence>
<keyword evidence="5" id="KW-0694">RNA-binding</keyword>
<proteinExistence type="predicted"/>
<keyword evidence="4" id="KW-0949">S-adenosyl-L-methionine</keyword>
<feature type="region of interest" description="Disordered" evidence="8">
    <location>
        <begin position="496"/>
        <end position="601"/>
    </location>
</feature>
<dbReference type="SUPFAM" id="SSF53335">
    <property type="entry name" value="S-adenosyl-L-methionine-dependent methyltransferases"/>
    <property type="match status" value="1"/>
</dbReference>
<evidence type="ECO:0000256" key="8">
    <source>
        <dbReference type="SAM" id="MobiDB-lite"/>
    </source>
</evidence>
<keyword evidence="3" id="KW-0808">Transferase</keyword>
<feature type="region of interest" description="Disordered" evidence="8">
    <location>
        <begin position="161"/>
        <end position="222"/>
    </location>
</feature>
<dbReference type="Gene3D" id="3.40.50.150">
    <property type="entry name" value="Vaccinia Virus protein VP39"/>
    <property type="match status" value="1"/>
</dbReference>
<dbReference type="InterPro" id="IPR029063">
    <property type="entry name" value="SAM-dependent_MTases_sf"/>
</dbReference>
<organism evidence="10 11">
    <name type="scientific">Mugilogobius chulae</name>
    <name type="common">yellowstripe goby</name>
    <dbReference type="NCBI Taxonomy" id="88201"/>
    <lineage>
        <taxon>Eukaryota</taxon>
        <taxon>Metazoa</taxon>
        <taxon>Chordata</taxon>
        <taxon>Craniata</taxon>
        <taxon>Vertebrata</taxon>
        <taxon>Euteleostomi</taxon>
        <taxon>Actinopterygii</taxon>
        <taxon>Neopterygii</taxon>
        <taxon>Teleostei</taxon>
        <taxon>Neoteleostei</taxon>
        <taxon>Acanthomorphata</taxon>
        <taxon>Gobiaria</taxon>
        <taxon>Gobiiformes</taxon>
        <taxon>Gobioidei</taxon>
        <taxon>Gobiidae</taxon>
        <taxon>Gobionellinae</taxon>
        <taxon>Mugilogobius</taxon>
    </lineage>
</organism>
<dbReference type="CDD" id="cd02440">
    <property type="entry name" value="AdoMet_MTases"/>
    <property type="match status" value="1"/>
</dbReference>
<dbReference type="Proteomes" id="UP001460270">
    <property type="component" value="Unassembled WGS sequence"/>
</dbReference>
<dbReference type="PROSITE" id="PS51562">
    <property type="entry name" value="RNA_CAP0_MT"/>
    <property type="match status" value="1"/>
</dbReference>
<feature type="region of interest" description="Disordered" evidence="8">
    <location>
        <begin position="1"/>
        <end position="38"/>
    </location>
</feature>
<dbReference type="PANTHER" id="PTHR12189:SF2">
    <property type="entry name" value="MRNA CAP GUANINE-N7 METHYLTRANSFERASE"/>
    <property type="match status" value="1"/>
</dbReference>